<accession>A0A7S1IWZ3</accession>
<sequence length="162" mass="17475">MPPQTKRRAKSGSFTMVNTGRRTMPMRGMVLLEVSTPFMHMMANQTTSLCLPGMRPVLLIDQLLKLTSLGLIPISELWTVVCLPSMEHTQNNVQNPISTSTSIVIVITFKLISKVSIAATAAAAAAGAATPYLSTTPELLTPYSGPASEILPHGYWGWSPGY</sequence>
<evidence type="ECO:0000313" key="1">
    <source>
        <dbReference type="EMBL" id="CAD9025129.1"/>
    </source>
</evidence>
<dbReference type="AlphaFoldDB" id="A0A7S1IWZ3"/>
<protein>
    <submittedName>
        <fullName evidence="1">Uncharacterized protein</fullName>
    </submittedName>
</protein>
<dbReference type="EMBL" id="HBGA01097302">
    <property type="protein sequence ID" value="CAD9025129.1"/>
    <property type="molecule type" value="Transcribed_RNA"/>
</dbReference>
<reference evidence="1" key="1">
    <citation type="submission" date="2021-01" db="EMBL/GenBank/DDBJ databases">
        <authorList>
            <person name="Corre E."/>
            <person name="Pelletier E."/>
            <person name="Niang G."/>
            <person name="Scheremetjew M."/>
            <person name="Finn R."/>
            <person name="Kale V."/>
            <person name="Holt S."/>
            <person name="Cochrane G."/>
            <person name="Meng A."/>
            <person name="Brown T."/>
            <person name="Cohen L."/>
        </authorList>
    </citation>
    <scope>NUCLEOTIDE SEQUENCE</scope>
    <source>
        <strain evidence="1">NIES-381</strain>
    </source>
</reference>
<organism evidence="1">
    <name type="scientific">Eutreptiella gymnastica</name>
    <dbReference type="NCBI Taxonomy" id="73025"/>
    <lineage>
        <taxon>Eukaryota</taxon>
        <taxon>Discoba</taxon>
        <taxon>Euglenozoa</taxon>
        <taxon>Euglenida</taxon>
        <taxon>Spirocuta</taxon>
        <taxon>Euglenophyceae</taxon>
        <taxon>Eutreptiales</taxon>
        <taxon>Eutreptiaceae</taxon>
        <taxon>Eutreptiella</taxon>
    </lineage>
</organism>
<name>A0A7S1IWZ3_9EUGL</name>
<proteinExistence type="predicted"/>
<gene>
    <name evidence="1" type="ORF">EGYM00392_LOCUS36256</name>
</gene>